<sequence>MARSTQSANLVSDILRGLEGLQVKAFDLAIRSESQFFIPRPVLRDYLTLTRIRLLLKFRGVVEDIAQVVRDQYIAVFGILLRMGKWEHIIYFLRSDRFADNRLPFYECESWRPSCRNYYQDFIKAQWEFCAQGLKDGGLYDNELLDDQVMPITSMRSLKAGPDTLVDIVRVHRDYNYLVPKNRHGDPITSHFVLKTYRAAMADTYYTERRAYQMLTHPDIAGHIAHCYSSWKQKKNYYVLLEYADGGTLTDMFRQPHPVSPADKVEFWSGLLDTLKPLCRIHEHVDPRDKCKMIQGIHQDVKPDNIVASSATSTGSGFNRTWKLIDFGLTYFNGIDAPASDTRIRDGCGTQMFSAPECFRDEEDVFQQRNPRRAKPSKDMWSMGCVFSLAIVWCVLGPEQARLYQDRLASANVHRDGLRNTAYQGCFHDGEVMLQEVRDAHIEVLRVCGTLDPIVKFLVSIIEKMLGPAKSRPKAANVQASCQKALTQAKAILRQESSSPTSFSGYPSPSSNGLPNVVSLDASPGFGLGLQSSPLLQVQQNPRGIAWDSPMSASPTVASHTQTFANLLNKSDDAASSVVGSRVDKKHEEELDHADPQSSRAAQSSITQSHSGQSGSDSLLREQSHRRRSQRSAEDHLLTPLKVLDTDGGIIEKRVSETRHRRRRHSGRQKSQRTPYLFATINGVSDYIERKDQKPPPKYPIFEEELASLKDRDHIFLIDNSKSMKPFEQQVRRTFASLGYIVKRFDPDGIDLYFSRDAEHVRDKHRAKLLARLDDVNFHGAGSIENMLGKILSKFTDPSLLSSFLKPKNAWGVSIYVLTDGLWGCETEGNLCGIPELMQATVNKLPHRVGLGIQFIQFGHNKIGTWRLRELDNAWQNYGLDKDIIDHTHNEENVYKMLLGCFDTSWDNDHFFKDPNVSPSSRSRASAQLQVEPNFAKSPSVT</sequence>
<feature type="compositionally biased region" description="Polar residues" evidence="1">
    <location>
        <begin position="596"/>
        <end position="617"/>
    </location>
</feature>
<feature type="region of interest" description="Disordered" evidence="1">
    <location>
        <begin position="572"/>
        <end position="639"/>
    </location>
</feature>
<evidence type="ECO:0000313" key="3">
    <source>
        <dbReference type="EMBL" id="KAF2852755.1"/>
    </source>
</evidence>
<dbReference type="InterPro" id="IPR011009">
    <property type="entry name" value="Kinase-like_dom_sf"/>
</dbReference>
<accession>A0A6A7BE65</accession>
<feature type="domain" description="Protein kinase" evidence="2">
    <location>
        <begin position="152"/>
        <end position="486"/>
    </location>
</feature>
<feature type="region of interest" description="Disordered" evidence="1">
    <location>
        <begin position="652"/>
        <end position="672"/>
    </location>
</feature>
<dbReference type="PROSITE" id="PS50011">
    <property type="entry name" value="PROTEIN_KINASE_DOM"/>
    <property type="match status" value="1"/>
</dbReference>
<dbReference type="PANTHER" id="PTHR24359">
    <property type="entry name" value="SERINE/THREONINE-PROTEIN KINASE SBK1"/>
    <property type="match status" value="1"/>
</dbReference>
<feature type="region of interest" description="Disordered" evidence="1">
    <location>
        <begin position="917"/>
        <end position="942"/>
    </location>
</feature>
<dbReference type="SUPFAM" id="SSF56112">
    <property type="entry name" value="Protein kinase-like (PK-like)"/>
    <property type="match status" value="1"/>
</dbReference>
<dbReference type="OrthoDB" id="5986190at2759"/>
<dbReference type="InterPro" id="IPR036465">
    <property type="entry name" value="vWFA_dom_sf"/>
</dbReference>
<evidence type="ECO:0000313" key="4">
    <source>
        <dbReference type="Proteomes" id="UP000799423"/>
    </source>
</evidence>
<organism evidence="3 4">
    <name type="scientific">Plenodomus tracheiphilus IPT5</name>
    <dbReference type="NCBI Taxonomy" id="1408161"/>
    <lineage>
        <taxon>Eukaryota</taxon>
        <taxon>Fungi</taxon>
        <taxon>Dikarya</taxon>
        <taxon>Ascomycota</taxon>
        <taxon>Pezizomycotina</taxon>
        <taxon>Dothideomycetes</taxon>
        <taxon>Pleosporomycetidae</taxon>
        <taxon>Pleosporales</taxon>
        <taxon>Pleosporineae</taxon>
        <taxon>Leptosphaeriaceae</taxon>
        <taxon>Plenodomus</taxon>
    </lineage>
</organism>
<gene>
    <name evidence="3" type="ORF">T440DRAFT_17282</name>
</gene>
<dbReference type="PANTHER" id="PTHR24359:SF1">
    <property type="entry name" value="INHIBITOR OF NUCLEAR FACTOR KAPPA-B KINASE EPSILON SUBUNIT HOMOLOG 1-RELATED"/>
    <property type="match status" value="1"/>
</dbReference>
<dbReference type="Gene3D" id="1.10.510.10">
    <property type="entry name" value="Transferase(Phosphotransferase) domain 1"/>
    <property type="match status" value="1"/>
</dbReference>
<name>A0A6A7BE65_9PLEO</name>
<dbReference type="SUPFAM" id="SSF53300">
    <property type="entry name" value="vWA-like"/>
    <property type="match status" value="1"/>
</dbReference>
<dbReference type="SMART" id="SM00220">
    <property type="entry name" value="S_TKc"/>
    <property type="match status" value="1"/>
</dbReference>
<evidence type="ECO:0000256" key="1">
    <source>
        <dbReference type="SAM" id="MobiDB-lite"/>
    </source>
</evidence>
<dbReference type="Pfam" id="PF00069">
    <property type="entry name" value="Pkinase"/>
    <property type="match status" value="1"/>
</dbReference>
<dbReference type="GO" id="GO:0004674">
    <property type="term" value="F:protein serine/threonine kinase activity"/>
    <property type="evidence" value="ECO:0007669"/>
    <property type="project" value="TreeGrafter"/>
</dbReference>
<dbReference type="GO" id="GO:0005524">
    <property type="term" value="F:ATP binding"/>
    <property type="evidence" value="ECO:0007669"/>
    <property type="project" value="InterPro"/>
</dbReference>
<dbReference type="Proteomes" id="UP000799423">
    <property type="component" value="Unassembled WGS sequence"/>
</dbReference>
<feature type="compositionally biased region" description="Basic and acidic residues" evidence="1">
    <location>
        <begin position="582"/>
        <end position="595"/>
    </location>
</feature>
<dbReference type="InterPro" id="IPR000719">
    <property type="entry name" value="Prot_kinase_dom"/>
</dbReference>
<feature type="compositionally biased region" description="Basic residues" evidence="1">
    <location>
        <begin position="659"/>
        <end position="671"/>
    </location>
</feature>
<protein>
    <recommendedName>
        <fullName evidence="2">Protein kinase domain-containing protein</fullName>
    </recommendedName>
</protein>
<reference evidence="3" key="1">
    <citation type="submission" date="2020-01" db="EMBL/GenBank/DDBJ databases">
        <authorList>
            <consortium name="DOE Joint Genome Institute"/>
            <person name="Haridas S."/>
            <person name="Albert R."/>
            <person name="Binder M."/>
            <person name="Bloem J."/>
            <person name="Labutti K."/>
            <person name="Salamov A."/>
            <person name="Andreopoulos B."/>
            <person name="Baker S.E."/>
            <person name="Barry K."/>
            <person name="Bills G."/>
            <person name="Bluhm B.H."/>
            <person name="Cannon C."/>
            <person name="Castanera R."/>
            <person name="Culley D.E."/>
            <person name="Daum C."/>
            <person name="Ezra D."/>
            <person name="Gonzalez J.B."/>
            <person name="Henrissat B."/>
            <person name="Kuo A."/>
            <person name="Liang C."/>
            <person name="Lipzen A."/>
            <person name="Lutzoni F."/>
            <person name="Magnuson J."/>
            <person name="Mondo S."/>
            <person name="Nolan M."/>
            <person name="Ohm R."/>
            <person name="Pangilinan J."/>
            <person name="Park H.-J."/>
            <person name="Ramirez L."/>
            <person name="Alfaro M."/>
            <person name="Sun H."/>
            <person name="Tritt A."/>
            <person name="Yoshinaga Y."/>
            <person name="Zwiers L.-H."/>
            <person name="Turgeon B.G."/>
            <person name="Goodwin S.B."/>
            <person name="Spatafora J.W."/>
            <person name="Crous P.W."/>
            <person name="Grigoriev I.V."/>
        </authorList>
    </citation>
    <scope>NUCLEOTIDE SEQUENCE</scope>
    <source>
        <strain evidence="3">IPT5</strain>
    </source>
</reference>
<proteinExistence type="predicted"/>
<keyword evidence="4" id="KW-1185">Reference proteome</keyword>
<evidence type="ECO:0000259" key="2">
    <source>
        <dbReference type="PROSITE" id="PS50011"/>
    </source>
</evidence>
<dbReference type="EMBL" id="MU006297">
    <property type="protein sequence ID" value="KAF2852755.1"/>
    <property type="molecule type" value="Genomic_DNA"/>
</dbReference>
<dbReference type="AlphaFoldDB" id="A0A6A7BE65"/>